<dbReference type="SUPFAM" id="SSF52540">
    <property type="entry name" value="P-loop containing nucleoside triphosphate hydrolases"/>
    <property type="match status" value="1"/>
</dbReference>
<dbReference type="SMART" id="SM00321">
    <property type="entry name" value="WSC"/>
    <property type="match status" value="1"/>
</dbReference>
<evidence type="ECO:0000256" key="3">
    <source>
        <dbReference type="SAM" id="Phobius"/>
    </source>
</evidence>
<dbReference type="EMBL" id="JAIZAY010000006">
    <property type="protein sequence ID" value="KAJ8040172.1"/>
    <property type="molecule type" value="Genomic_DNA"/>
</dbReference>
<dbReference type="Gene3D" id="3.40.50.300">
    <property type="entry name" value="P-loop containing nucleotide triphosphate hydrolases"/>
    <property type="match status" value="1"/>
</dbReference>
<comment type="similarity">
    <text evidence="1">Belongs to the WSCD family.</text>
</comment>
<dbReference type="InterPro" id="IPR051589">
    <property type="entry name" value="Sialate-O-sulfotransferase"/>
</dbReference>
<dbReference type="PANTHER" id="PTHR45964:SF9">
    <property type="entry name" value="SULFOTRANSFERASE"/>
    <property type="match status" value="1"/>
</dbReference>
<evidence type="ECO:0000256" key="2">
    <source>
        <dbReference type="ARBA" id="ARBA00022737"/>
    </source>
</evidence>
<dbReference type="InterPro" id="IPR002889">
    <property type="entry name" value="WSC_carb-bd"/>
</dbReference>
<evidence type="ECO:0000259" key="4">
    <source>
        <dbReference type="PROSITE" id="PS51212"/>
    </source>
</evidence>
<reference evidence="5" key="1">
    <citation type="submission" date="2021-10" db="EMBL/GenBank/DDBJ databases">
        <title>Tropical sea cucumber genome reveals ecological adaptation and Cuvierian tubules defense mechanism.</title>
        <authorList>
            <person name="Chen T."/>
        </authorList>
    </citation>
    <scope>NUCLEOTIDE SEQUENCE</scope>
    <source>
        <strain evidence="5">Nanhai2018</strain>
        <tissue evidence="5">Muscle</tissue>
    </source>
</reference>
<sequence>MAASKEYIPCGFLCRKKGFLTILCFSVLLVALLWKNKFSLQINFPDTPCDGETCRGKKSWGIEKGSVISAVGQTFQTWSNLSAPGTYRGCINFLDSSKKDLNMVRVEESKQMTVVRCINHCSKKVNTYVGLLGGTQCYCINFTGPSDSLHYVPTSQCSAPCSGDPTYNCGGRNSTFSLYRTKIPDSRCSEISLMPEGSMPLIALASFPRSGNTWTRRLLEHSTGIYTGSIYWKSESRQSIGSKVFLGGNINYNTGSTLCIKTHLFDVHNVKEFTEGAILLLRNPYKAIVAEAFRRQMIAKDEGPERTIQFIKSGGNNWTNFVKKNAGNWLATAVNWCRNSKRLLVVNYEELQKNTSKELIRMVKFLDQPLNMTRIACAIQELPSSESTGVYLGNHGIKTRSYLTFDPFTKLLRKLLDGHIATVNATLIRYGHAPLPNYKEAKLLF</sequence>
<keyword evidence="2" id="KW-0677">Repeat</keyword>
<evidence type="ECO:0000313" key="6">
    <source>
        <dbReference type="Proteomes" id="UP001152320"/>
    </source>
</evidence>
<dbReference type="OrthoDB" id="5985073at2759"/>
<evidence type="ECO:0000256" key="1">
    <source>
        <dbReference type="ARBA" id="ARBA00010236"/>
    </source>
</evidence>
<evidence type="ECO:0000313" key="5">
    <source>
        <dbReference type="EMBL" id="KAJ8040172.1"/>
    </source>
</evidence>
<dbReference type="AlphaFoldDB" id="A0A9Q1C7L6"/>
<dbReference type="GO" id="GO:0008146">
    <property type="term" value="F:sulfotransferase activity"/>
    <property type="evidence" value="ECO:0007669"/>
    <property type="project" value="InterPro"/>
</dbReference>
<dbReference type="Proteomes" id="UP001152320">
    <property type="component" value="Chromosome 6"/>
</dbReference>
<feature type="domain" description="WSC" evidence="4">
    <location>
        <begin position="84"/>
        <end position="182"/>
    </location>
</feature>
<dbReference type="Pfam" id="PF00685">
    <property type="entry name" value="Sulfotransfer_1"/>
    <property type="match status" value="1"/>
</dbReference>
<keyword evidence="6" id="KW-1185">Reference proteome</keyword>
<comment type="caution">
    <text evidence="5">The sequence shown here is derived from an EMBL/GenBank/DDBJ whole genome shotgun (WGS) entry which is preliminary data.</text>
</comment>
<dbReference type="PANTHER" id="PTHR45964">
    <property type="entry name" value="WSCD FAMILY MEMBER CG9164"/>
    <property type="match status" value="1"/>
</dbReference>
<keyword evidence="3" id="KW-0472">Membrane</keyword>
<keyword evidence="3" id="KW-1133">Transmembrane helix</keyword>
<accession>A0A9Q1C7L6</accession>
<dbReference type="InterPro" id="IPR000863">
    <property type="entry name" value="Sulfotransferase_dom"/>
</dbReference>
<feature type="transmembrane region" description="Helical" evidence="3">
    <location>
        <begin position="18"/>
        <end position="34"/>
    </location>
</feature>
<proteinExistence type="inferred from homology"/>
<organism evidence="5 6">
    <name type="scientific">Holothuria leucospilota</name>
    <name type="common">Black long sea cucumber</name>
    <name type="synonym">Mertensiothuria leucospilota</name>
    <dbReference type="NCBI Taxonomy" id="206669"/>
    <lineage>
        <taxon>Eukaryota</taxon>
        <taxon>Metazoa</taxon>
        <taxon>Echinodermata</taxon>
        <taxon>Eleutherozoa</taxon>
        <taxon>Echinozoa</taxon>
        <taxon>Holothuroidea</taxon>
        <taxon>Aspidochirotacea</taxon>
        <taxon>Aspidochirotida</taxon>
        <taxon>Holothuriidae</taxon>
        <taxon>Holothuria</taxon>
    </lineage>
</organism>
<keyword evidence="3" id="KW-0812">Transmembrane</keyword>
<dbReference type="PROSITE" id="PS51212">
    <property type="entry name" value="WSC"/>
    <property type="match status" value="1"/>
</dbReference>
<gene>
    <name evidence="5" type="ORF">HOLleu_14393</name>
</gene>
<protein>
    <submittedName>
        <fullName evidence="5">WSC domain-containing protein 2</fullName>
    </submittedName>
</protein>
<name>A0A9Q1C7L6_HOLLE</name>
<dbReference type="InterPro" id="IPR027417">
    <property type="entry name" value="P-loop_NTPase"/>
</dbReference>
<dbReference type="Pfam" id="PF01822">
    <property type="entry name" value="WSC"/>
    <property type="match status" value="1"/>
</dbReference>